<evidence type="ECO:0000313" key="2">
    <source>
        <dbReference type="EMBL" id="GGF32809.1"/>
    </source>
</evidence>
<evidence type="ECO:0000259" key="1">
    <source>
        <dbReference type="Pfam" id="PF07883"/>
    </source>
</evidence>
<accession>A0A917EZ69</accession>
<gene>
    <name evidence="2" type="ORF">GCM10011399_27430</name>
</gene>
<dbReference type="Proteomes" id="UP000598775">
    <property type="component" value="Unassembled WGS sequence"/>
</dbReference>
<dbReference type="Gene3D" id="2.60.120.10">
    <property type="entry name" value="Jelly Rolls"/>
    <property type="match status" value="1"/>
</dbReference>
<dbReference type="SUPFAM" id="SSF51182">
    <property type="entry name" value="RmlC-like cupins"/>
    <property type="match status" value="1"/>
</dbReference>
<dbReference type="RefSeq" id="WP_188679180.1">
    <property type="nucleotide sequence ID" value="NZ_BMGP01000005.1"/>
</dbReference>
<evidence type="ECO:0000313" key="3">
    <source>
        <dbReference type="Proteomes" id="UP000598775"/>
    </source>
</evidence>
<feature type="domain" description="Cupin type-2" evidence="1">
    <location>
        <begin position="54"/>
        <end position="113"/>
    </location>
</feature>
<dbReference type="AlphaFoldDB" id="A0A917EZ69"/>
<reference evidence="2 3" key="1">
    <citation type="journal article" date="2014" name="Int. J. Syst. Evol. Microbiol.">
        <title>Complete genome sequence of Corynebacterium casei LMG S-19264T (=DSM 44701T), isolated from a smear-ripened cheese.</title>
        <authorList>
            <consortium name="US DOE Joint Genome Institute (JGI-PGF)"/>
            <person name="Walter F."/>
            <person name="Albersmeier A."/>
            <person name="Kalinowski J."/>
            <person name="Ruckert C."/>
        </authorList>
    </citation>
    <scope>NUCLEOTIDE SEQUENCE [LARGE SCALE GENOMIC DNA]</scope>
    <source>
        <strain evidence="2 3">CGMCC 1.12976</strain>
    </source>
</reference>
<dbReference type="InterPro" id="IPR014710">
    <property type="entry name" value="RmlC-like_jellyroll"/>
</dbReference>
<keyword evidence="3" id="KW-1185">Reference proteome</keyword>
<dbReference type="InterPro" id="IPR013096">
    <property type="entry name" value="Cupin_2"/>
</dbReference>
<dbReference type="InterPro" id="IPR011051">
    <property type="entry name" value="RmlC_Cupin_sf"/>
</dbReference>
<dbReference type="EMBL" id="BMGP01000005">
    <property type="protein sequence ID" value="GGF32809.1"/>
    <property type="molecule type" value="Genomic_DNA"/>
</dbReference>
<sequence length="174" mass="18445">MNFTETASPRTKLSTTRGVEGIWFMGSLATVPLNSSATGNTLAVIEHRGDRGYNAPMHRHTFDDETFIVLDGSIHAVVDGEIYKAAAGSTLYLPKGTSHGFVVESAKAHFLTVHTPGGFDTFTAEVGTTVTIDDPTQPQTPPPGIPPTTREELTTIAAKYGIEIVGPPPALPAE</sequence>
<comment type="caution">
    <text evidence="2">The sequence shown here is derived from an EMBL/GenBank/DDBJ whole genome shotgun (WGS) entry which is preliminary data.</text>
</comment>
<dbReference type="PANTHER" id="PTHR36440">
    <property type="entry name" value="PUTATIVE (AFU_ORTHOLOGUE AFUA_8G07350)-RELATED"/>
    <property type="match status" value="1"/>
</dbReference>
<dbReference type="PANTHER" id="PTHR36440:SF1">
    <property type="entry name" value="PUTATIVE (AFU_ORTHOLOGUE AFUA_8G07350)-RELATED"/>
    <property type="match status" value="1"/>
</dbReference>
<organism evidence="2 3">
    <name type="scientific">Subtercola lobariae</name>
    <dbReference type="NCBI Taxonomy" id="1588641"/>
    <lineage>
        <taxon>Bacteria</taxon>
        <taxon>Bacillati</taxon>
        <taxon>Actinomycetota</taxon>
        <taxon>Actinomycetes</taxon>
        <taxon>Micrococcales</taxon>
        <taxon>Microbacteriaceae</taxon>
        <taxon>Subtercola</taxon>
    </lineage>
</organism>
<dbReference type="InterPro" id="IPR053146">
    <property type="entry name" value="QDO-like"/>
</dbReference>
<protein>
    <submittedName>
        <fullName evidence="2">Cupin</fullName>
    </submittedName>
</protein>
<proteinExistence type="predicted"/>
<dbReference type="Pfam" id="PF07883">
    <property type="entry name" value="Cupin_2"/>
    <property type="match status" value="1"/>
</dbReference>
<name>A0A917EZ69_9MICO</name>